<sequence length="122" mass="12757">MPADAALSMAPSLAPTQRAASFQGNAKFAKDALEKMGRKVMQTETEVTVQASAIGQLKAIRDYGYAGKANIEDLSLKNRCTRDSVVLALGGGVIGDLVLFVAATLKLFQIPITLLAMVGSSA</sequence>
<keyword evidence="1" id="KW-0812">Transmembrane</keyword>
<name>A0A4Q2CYH4_9AGAR</name>
<evidence type="ECO:0000313" key="4">
    <source>
        <dbReference type="Proteomes" id="UP000290288"/>
    </source>
</evidence>
<proteinExistence type="predicted"/>
<comment type="caution">
    <text evidence="3">The sequence shown here is derived from an EMBL/GenBank/DDBJ whole genome shotgun (WGS) entry which is preliminary data.</text>
</comment>
<dbReference type="OrthoDB" id="3265553at2759"/>
<keyword evidence="4" id="KW-1185">Reference proteome</keyword>
<dbReference type="Gene3D" id="3.40.50.1970">
    <property type="match status" value="1"/>
</dbReference>
<reference evidence="3 4" key="1">
    <citation type="submission" date="2019-01" db="EMBL/GenBank/DDBJ databases">
        <title>Draft genome sequence of Psathyrella aberdarensis IHI B618.</title>
        <authorList>
            <person name="Buettner E."/>
            <person name="Kellner H."/>
        </authorList>
    </citation>
    <scope>NUCLEOTIDE SEQUENCE [LARGE SCALE GENOMIC DNA]</scope>
    <source>
        <strain evidence="3 4">IHI B618</strain>
    </source>
</reference>
<gene>
    <name evidence="3" type="ORF">EST38_g13975</name>
</gene>
<evidence type="ECO:0000313" key="3">
    <source>
        <dbReference type="EMBL" id="RXW11880.1"/>
    </source>
</evidence>
<protein>
    <recommendedName>
        <fullName evidence="2">3-dehydroquinate synthase N-terminal domain-containing protein</fullName>
    </recommendedName>
</protein>
<keyword evidence="1" id="KW-1133">Transmembrane helix</keyword>
<dbReference type="SUPFAM" id="SSF56796">
    <property type="entry name" value="Dehydroquinate synthase-like"/>
    <property type="match status" value="1"/>
</dbReference>
<feature type="domain" description="3-dehydroquinate synthase N-terminal" evidence="2">
    <location>
        <begin position="70"/>
        <end position="121"/>
    </location>
</feature>
<dbReference type="AlphaFoldDB" id="A0A4Q2CYH4"/>
<feature type="transmembrane region" description="Helical" evidence="1">
    <location>
        <begin position="85"/>
        <end position="108"/>
    </location>
</feature>
<evidence type="ECO:0000256" key="1">
    <source>
        <dbReference type="SAM" id="Phobius"/>
    </source>
</evidence>
<dbReference type="EMBL" id="SDEE01001544">
    <property type="protein sequence ID" value="RXW11880.1"/>
    <property type="molecule type" value="Genomic_DNA"/>
</dbReference>
<organism evidence="3 4">
    <name type="scientific">Candolleomyces aberdarensis</name>
    <dbReference type="NCBI Taxonomy" id="2316362"/>
    <lineage>
        <taxon>Eukaryota</taxon>
        <taxon>Fungi</taxon>
        <taxon>Dikarya</taxon>
        <taxon>Basidiomycota</taxon>
        <taxon>Agaricomycotina</taxon>
        <taxon>Agaricomycetes</taxon>
        <taxon>Agaricomycetidae</taxon>
        <taxon>Agaricales</taxon>
        <taxon>Agaricineae</taxon>
        <taxon>Psathyrellaceae</taxon>
        <taxon>Candolleomyces</taxon>
    </lineage>
</organism>
<evidence type="ECO:0000259" key="2">
    <source>
        <dbReference type="Pfam" id="PF01761"/>
    </source>
</evidence>
<accession>A0A4Q2CYH4</accession>
<dbReference type="STRING" id="2316362.A0A4Q2CYH4"/>
<dbReference type="Pfam" id="PF01761">
    <property type="entry name" value="DHQ_synthase"/>
    <property type="match status" value="1"/>
</dbReference>
<dbReference type="Proteomes" id="UP000290288">
    <property type="component" value="Unassembled WGS sequence"/>
</dbReference>
<keyword evidence="1" id="KW-0472">Membrane</keyword>
<dbReference type="InterPro" id="IPR030960">
    <property type="entry name" value="DHQS/DOIS_N"/>
</dbReference>